<dbReference type="GO" id="GO:0022857">
    <property type="term" value="F:transmembrane transporter activity"/>
    <property type="evidence" value="ECO:0007669"/>
    <property type="project" value="InterPro"/>
</dbReference>
<gene>
    <name evidence="9" type="primary">LOC111477065</name>
</gene>
<keyword evidence="3 6" id="KW-0812">Transmembrane</keyword>
<evidence type="ECO:0000313" key="9">
    <source>
        <dbReference type="RefSeq" id="XP_022976790.1"/>
    </source>
</evidence>
<feature type="transmembrane region" description="Helical" evidence="6">
    <location>
        <begin position="161"/>
        <end position="182"/>
    </location>
</feature>
<accession>A0A6J1IKF5</accession>
<dbReference type="GO" id="GO:0016020">
    <property type="term" value="C:membrane"/>
    <property type="evidence" value="ECO:0007669"/>
    <property type="project" value="UniProtKB-SubCell"/>
</dbReference>
<dbReference type="PANTHER" id="PTHR31218">
    <property type="entry name" value="WAT1-RELATED PROTEIN"/>
    <property type="match status" value="1"/>
</dbReference>
<feature type="transmembrane region" description="Helical" evidence="6">
    <location>
        <begin position="74"/>
        <end position="92"/>
    </location>
</feature>
<feature type="transmembrane region" description="Helical" evidence="6">
    <location>
        <begin position="194"/>
        <end position="213"/>
    </location>
</feature>
<dbReference type="Pfam" id="PF00892">
    <property type="entry name" value="EamA"/>
    <property type="match status" value="2"/>
</dbReference>
<evidence type="ECO:0000313" key="8">
    <source>
        <dbReference type="Proteomes" id="UP000504608"/>
    </source>
</evidence>
<dbReference type="InterPro" id="IPR037185">
    <property type="entry name" value="EmrE-like"/>
</dbReference>
<sequence>MTRELFISFFILGLTGIFGNQLLFLVGLGYTNPTYAAAIQPSIPVFTFLLAVMMGTESVNLLKVEGQAKVGGTLVCVCGAILMVLFRGPALFGNPESDFMSHNEISARGQPEPAGWLLSNLLEYGLDHFHIGVLCLIGNCMCMACFLAIQARVLKKYPANLSVTAYSYLFGATLMVITSFFMTNESTDWNLTQSEFFAVLYAGIFASAINYGLLTWCNKILGPALVALYNPLQPAASALLSRVFIGSPIYLGSVLGGSLIIAGLYLVTWASHRERQTTPILLPHSTRSSEPLIHKDALTNKIAYQIGQIFSGSTSSPKSVD</sequence>
<evidence type="ECO:0000256" key="5">
    <source>
        <dbReference type="ARBA" id="ARBA00023136"/>
    </source>
</evidence>
<evidence type="ECO:0000256" key="4">
    <source>
        <dbReference type="ARBA" id="ARBA00022989"/>
    </source>
</evidence>
<keyword evidence="8" id="KW-1185">Reference proteome</keyword>
<protein>
    <recommendedName>
        <fullName evidence="6">WAT1-related protein</fullName>
    </recommendedName>
</protein>
<feature type="transmembrane region" description="Helical" evidence="6">
    <location>
        <begin position="42"/>
        <end position="62"/>
    </location>
</feature>
<comment type="similarity">
    <text evidence="2 6">Belongs to the drug/metabolite transporter (DMT) superfamily. Plant drug/metabolite exporter (P-DME) (TC 2.A.7.4) family.</text>
</comment>
<dbReference type="Proteomes" id="UP000504608">
    <property type="component" value="Unplaced"/>
</dbReference>
<keyword evidence="4 6" id="KW-1133">Transmembrane helix</keyword>
<keyword evidence="5 6" id="KW-0472">Membrane</keyword>
<dbReference type="RefSeq" id="XP_022976790.1">
    <property type="nucleotide sequence ID" value="XM_023121022.1"/>
</dbReference>
<feature type="transmembrane region" description="Helical" evidence="6">
    <location>
        <begin position="129"/>
        <end position="149"/>
    </location>
</feature>
<dbReference type="InterPro" id="IPR000620">
    <property type="entry name" value="EamA_dom"/>
</dbReference>
<feature type="domain" description="EamA" evidence="7">
    <location>
        <begin position="131"/>
        <end position="268"/>
    </location>
</feature>
<organism evidence="8 9">
    <name type="scientific">Cucurbita maxima</name>
    <name type="common">Pumpkin</name>
    <name type="synonym">Winter squash</name>
    <dbReference type="NCBI Taxonomy" id="3661"/>
    <lineage>
        <taxon>Eukaryota</taxon>
        <taxon>Viridiplantae</taxon>
        <taxon>Streptophyta</taxon>
        <taxon>Embryophyta</taxon>
        <taxon>Tracheophyta</taxon>
        <taxon>Spermatophyta</taxon>
        <taxon>Magnoliopsida</taxon>
        <taxon>eudicotyledons</taxon>
        <taxon>Gunneridae</taxon>
        <taxon>Pentapetalae</taxon>
        <taxon>rosids</taxon>
        <taxon>fabids</taxon>
        <taxon>Cucurbitales</taxon>
        <taxon>Cucurbitaceae</taxon>
        <taxon>Cucurbiteae</taxon>
        <taxon>Cucurbita</taxon>
    </lineage>
</organism>
<feature type="domain" description="EamA" evidence="7">
    <location>
        <begin position="6"/>
        <end position="84"/>
    </location>
</feature>
<feature type="transmembrane region" description="Helical" evidence="6">
    <location>
        <begin position="220"/>
        <end position="243"/>
    </location>
</feature>
<feature type="transmembrane region" description="Helical" evidence="6">
    <location>
        <begin position="249"/>
        <end position="267"/>
    </location>
</feature>
<dbReference type="SUPFAM" id="SSF103481">
    <property type="entry name" value="Multidrug resistance efflux transporter EmrE"/>
    <property type="match status" value="2"/>
</dbReference>
<dbReference type="GeneID" id="111477065"/>
<feature type="transmembrane region" description="Helical" evidence="6">
    <location>
        <begin position="7"/>
        <end position="30"/>
    </location>
</feature>
<evidence type="ECO:0000259" key="7">
    <source>
        <dbReference type="Pfam" id="PF00892"/>
    </source>
</evidence>
<evidence type="ECO:0000256" key="2">
    <source>
        <dbReference type="ARBA" id="ARBA00007635"/>
    </source>
</evidence>
<evidence type="ECO:0000256" key="3">
    <source>
        <dbReference type="ARBA" id="ARBA00022692"/>
    </source>
</evidence>
<dbReference type="InterPro" id="IPR030184">
    <property type="entry name" value="WAT1-related"/>
</dbReference>
<reference evidence="9" key="1">
    <citation type="submission" date="2025-08" db="UniProtKB">
        <authorList>
            <consortium name="RefSeq"/>
        </authorList>
    </citation>
    <scope>IDENTIFICATION</scope>
    <source>
        <tissue evidence="9">Young leaves</tissue>
    </source>
</reference>
<proteinExistence type="inferred from homology"/>
<dbReference type="AlphaFoldDB" id="A0A6J1IKF5"/>
<name>A0A6J1IKF5_CUCMA</name>
<evidence type="ECO:0000256" key="6">
    <source>
        <dbReference type="RuleBase" id="RU363077"/>
    </source>
</evidence>
<comment type="subcellular location">
    <subcellularLocation>
        <location evidence="1 6">Membrane</location>
        <topology evidence="1 6">Multi-pass membrane protein</topology>
    </subcellularLocation>
</comment>
<evidence type="ECO:0000256" key="1">
    <source>
        <dbReference type="ARBA" id="ARBA00004141"/>
    </source>
</evidence>